<name>A0AAV5RVA3_MAUHU</name>
<feature type="compositionally biased region" description="Acidic residues" evidence="1">
    <location>
        <begin position="56"/>
        <end position="66"/>
    </location>
</feature>
<reference evidence="2 3" key="1">
    <citation type="journal article" date="2023" name="Elife">
        <title>Identification of key yeast species and microbe-microbe interactions impacting larval growth of Drosophila in the wild.</title>
        <authorList>
            <person name="Mure A."/>
            <person name="Sugiura Y."/>
            <person name="Maeda R."/>
            <person name="Honda K."/>
            <person name="Sakurai N."/>
            <person name="Takahashi Y."/>
            <person name="Watada M."/>
            <person name="Katoh T."/>
            <person name="Gotoh A."/>
            <person name="Gotoh Y."/>
            <person name="Taniguchi I."/>
            <person name="Nakamura K."/>
            <person name="Hayashi T."/>
            <person name="Katayama T."/>
            <person name="Uemura T."/>
            <person name="Hattori Y."/>
        </authorList>
    </citation>
    <scope>NUCLEOTIDE SEQUENCE [LARGE SCALE GENOMIC DNA]</scope>
    <source>
        <strain evidence="2 3">KH-74</strain>
    </source>
</reference>
<comment type="caution">
    <text evidence="2">The sequence shown here is derived from an EMBL/GenBank/DDBJ whole genome shotgun (WGS) entry which is preliminary data.</text>
</comment>
<feature type="region of interest" description="Disordered" evidence="1">
    <location>
        <begin position="325"/>
        <end position="344"/>
    </location>
</feature>
<sequence>MQISFENLKVDKMSSEVRSRGATISVSAPASFPNSPFQVSLEKRPGTAPGSRSDDSCDDTVENEVDEPAKNENVPIKGNSAPVDRDLSEFYHNNLSHIRIRMDNIPPGKSWRQVRYYIGRFINPKCISHINIFSTMANYPQPFKPIQSCMIFLESTISDSDIQKLLEGINELGWEGFNINVEVIPNDTFVPHMEPFAMATSVSGPAAIPRHMAMTAPFQGIAPTPLIRSGSTNNMKGVNNGSLRRDGQAQTPQNNQGISLTGSHLPYMMVPSPMFPPMGMGPYGIPPPFLSSMSPQNGAPRYNNGTEHFRSTQHSFLPRYPQPPLPENRMHHQPNWRRATNNSRNTNSYVSQSYIDGVSYPLNGMSIIQLAPNTLEEIAFRTHNKKGNPKQDKTGIFLFNEENFRRQMNERHMFQLKLENFPPHLLLDTKKRILNEDSVDVDLNTDSVENFIKLRWTVLKDFVLQQCPELHKLQNSSSSTFSKETTREFYVGVYEVKKTTLNVKIGKDLFSFNAIFFNAIIGYDDKSLRDMCFDKLNGLEYSLGYKLTATKLEPEGPSLNGDSK</sequence>
<organism evidence="2 3">
    <name type="scientific">Maudiozyma humilis</name>
    <name type="common">Sour dough yeast</name>
    <name type="synonym">Kazachstania humilis</name>
    <dbReference type="NCBI Taxonomy" id="51915"/>
    <lineage>
        <taxon>Eukaryota</taxon>
        <taxon>Fungi</taxon>
        <taxon>Dikarya</taxon>
        <taxon>Ascomycota</taxon>
        <taxon>Saccharomycotina</taxon>
        <taxon>Saccharomycetes</taxon>
        <taxon>Saccharomycetales</taxon>
        <taxon>Saccharomycetaceae</taxon>
        <taxon>Maudiozyma</taxon>
    </lineage>
</organism>
<gene>
    <name evidence="2" type="ORF">DAKH74_019840</name>
</gene>
<feature type="region of interest" description="Disordered" evidence="1">
    <location>
        <begin position="11"/>
        <end position="79"/>
    </location>
</feature>
<dbReference type="AlphaFoldDB" id="A0AAV5RVA3"/>
<evidence type="ECO:0000256" key="1">
    <source>
        <dbReference type="SAM" id="MobiDB-lite"/>
    </source>
</evidence>
<evidence type="ECO:0000313" key="2">
    <source>
        <dbReference type="EMBL" id="GMM55368.1"/>
    </source>
</evidence>
<dbReference type="EMBL" id="BTGD01000005">
    <property type="protein sequence ID" value="GMM55368.1"/>
    <property type="molecule type" value="Genomic_DNA"/>
</dbReference>
<proteinExistence type="predicted"/>
<feature type="compositionally biased region" description="Polar residues" evidence="1">
    <location>
        <begin position="22"/>
        <end position="38"/>
    </location>
</feature>
<protein>
    <submittedName>
        <fullName evidence="2">Uncharacterized protein</fullName>
    </submittedName>
</protein>
<evidence type="ECO:0000313" key="3">
    <source>
        <dbReference type="Proteomes" id="UP001377567"/>
    </source>
</evidence>
<accession>A0AAV5RVA3</accession>
<keyword evidence="3" id="KW-1185">Reference proteome</keyword>
<dbReference type="Proteomes" id="UP001377567">
    <property type="component" value="Unassembled WGS sequence"/>
</dbReference>